<organism evidence="1 2">
    <name type="scientific">Pluteus cervinus</name>
    <dbReference type="NCBI Taxonomy" id="181527"/>
    <lineage>
        <taxon>Eukaryota</taxon>
        <taxon>Fungi</taxon>
        <taxon>Dikarya</taxon>
        <taxon>Basidiomycota</taxon>
        <taxon>Agaricomycotina</taxon>
        <taxon>Agaricomycetes</taxon>
        <taxon>Agaricomycetidae</taxon>
        <taxon>Agaricales</taxon>
        <taxon>Pluteineae</taxon>
        <taxon>Pluteaceae</taxon>
        <taxon>Pluteus</taxon>
    </lineage>
</organism>
<dbReference type="EMBL" id="ML208359">
    <property type="protein sequence ID" value="TFK68111.1"/>
    <property type="molecule type" value="Genomic_DNA"/>
</dbReference>
<protein>
    <submittedName>
        <fullName evidence="1">O-acetylhomoserine ami</fullName>
    </submittedName>
</protein>
<reference evidence="1 2" key="1">
    <citation type="journal article" date="2019" name="Nat. Ecol. Evol.">
        <title>Megaphylogeny resolves global patterns of mushroom evolution.</title>
        <authorList>
            <person name="Varga T."/>
            <person name="Krizsan K."/>
            <person name="Foldi C."/>
            <person name="Dima B."/>
            <person name="Sanchez-Garcia M."/>
            <person name="Sanchez-Ramirez S."/>
            <person name="Szollosi G.J."/>
            <person name="Szarkandi J.G."/>
            <person name="Papp V."/>
            <person name="Albert L."/>
            <person name="Andreopoulos W."/>
            <person name="Angelini C."/>
            <person name="Antonin V."/>
            <person name="Barry K.W."/>
            <person name="Bougher N.L."/>
            <person name="Buchanan P."/>
            <person name="Buyck B."/>
            <person name="Bense V."/>
            <person name="Catcheside P."/>
            <person name="Chovatia M."/>
            <person name="Cooper J."/>
            <person name="Damon W."/>
            <person name="Desjardin D."/>
            <person name="Finy P."/>
            <person name="Geml J."/>
            <person name="Haridas S."/>
            <person name="Hughes K."/>
            <person name="Justo A."/>
            <person name="Karasinski D."/>
            <person name="Kautmanova I."/>
            <person name="Kiss B."/>
            <person name="Kocsube S."/>
            <person name="Kotiranta H."/>
            <person name="LaButti K.M."/>
            <person name="Lechner B.E."/>
            <person name="Liimatainen K."/>
            <person name="Lipzen A."/>
            <person name="Lukacs Z."/>
            <person name="Mihaltcheva S."/>
            <person name="Morgado L.N."/>
            <person name="Niskanen T."/>
            <person name="Noordeloos M.E."/>
            <person name="Ohm R.A."/>
            <person name="Ortiz-Santana B."/>
            <person name="Ovrebo C."/>
            <person name="Racz N."/>
            <person name="Riley R."/>
            <person name="Savchenko A."/>
            <person name="Shiryaev A."/>
            <person name="Soop K."/>
            <person name="Spirin V."/>
            <person name="Szebenyi C."/>
            <person name="Tomsovsky M."/>
            <person name="Tulloss R.E."/>
            <person name="Uehling J."/>
            <person name="Grigoriev I.V."/>
            <person name="Vagvolgyi C."/>
            <person name="Papp T."/>
            <person name="Martin F.M."/>
            <person name="Miettinen O."/>
            <person name="Hibbett D.S."/>
            <person name="Nagy L.G."/>
        </authorList>
    </citation>
    <scope>NUCLEOTIDE SEQUENCE [LARGE SCALE GENOMIC DNA]</scope>
    <source>
        <strain evidence="1 2">NL-1719</strain>
    </source>
</reference>
<sequence length="433" mass="47159">MPAQSPEFYEPPQFDTLQLHAGQVPDQENGSRAPAIYSTAAYAFKSCDDAARKFGGQEPGHVYSRISNPTLDVFEARMAALEGGVGALAVSSGLTAQFMAIANIATTGDNIVSSTYLFGGSYNQFKVTLPKFGIKVKFVTGDNPDDYATAIDERTRAIFVEAIGNPKYDVAPIPELAKVAHDHNIPLIVGYYLRPFDYGADIITHSATKWIGGHGTVIAGVVVDSGNFDWAASGKFPAFTQHAPGYGETIYVKKFGKKAYMAKLRMELMRDIGMTLNPFGGWLLIQGLETLSLRAQRHSDNALELARWLQVHPQVAWVSFLGLPSHIHHERAKQLFRKNTWGSVLSFGVKGGMEVGKRVVDSLKLCSNLANVGDAKTLVIHPATTTHVQLTPEEQLSAGVTPDLIRVSVGIEDITDIIVDFQYAFRIATDEGN</sequence>
<dbReference type="Proteomes" id="UP000308600">
    <property type="component" value="Unassembled WGS sequence"/>
</dbReference>
<accession>A0ACD3ARE5</accession>
<gene>
    <name evidence="1" type="ORF">BDN72DRAFT_858647</name>
</gene>
<evidence type="ECO:0000313" key="1">
    <source>
        <dbReference type="EMBL" id="TFK68111.1"/>
    </source>
</evidence>
<evidence type="ECO:0000313" key="2">
    <source>
        <dbReference type="Proteomes" id="UP000308600"/>
    </source>
</evidence>
<proteinExistence type="predicted"/>
<name>A0ACD3ARE5_9AGAR</name>
<keyword evidence="2" id="KW-1185">Reference proteome</keyword>